<name>A0ACA9MX11_9GLOM</name>
<keyword evidence="2" id="KW-1185">Reference proteome</keyword>
<evidence type="ECO:0000313" key="2">
    <source>
        <dbReference type="Proteomes" id="UP000789702"/>
    </source>
</evidence>
<dbReference type="Proteomes" id="UP000789702">
    <property type="component" value="Unassembled WGS sequence"/>
</dbReference>
<accession>A0ACA9MX11</accession>
<dbReference type="EMBL" id="CAJVPU010011810">
    <property type="protein sequence ID" value="CAG8618103.1"/>
    <property type="molecule type" value="Genomic_DNA"/>
</dbReference>
<reference evidence="1" key="1">
    <citation type="submission" date="2021-06" db="EMBL/GenBank/DDBJ databases">
        <authorList>
            <person name="Kallberg Y."/>
            <person name="Tangrot J."/>
            <person name="Rosling A."/>
        </authorList>
    </citation>
    <scope>NUCLEOTIDE SEQUENCE</scope>
    <source>
        <strain evidence="1">IL203A</strain>
    </source>
</reference>
<organism evidence="1 2">
    <name type="scientific">Dentiscutata heterogama</name>
    <dbReference type="NCBI Taxonomy" id="1316150"/>
    <lineage>
        <taxon>Eukaryota</taxon>
        <taxon>Fungi</taxon>
        <taxon>Fungi incertae sedis</taxon>
        <taxon>Mucoromycota</taxon>
        <taxon>Glomeromycotina</taxon>
        <taxon>Glomeromycetes</taxon>
        <taxon>Diversisporales</taxon>
        <taxon>Gigasporaceae</taxon>
        <taxon>Dentiscutata</taxon>
    </lineage>
</organism>
<protein>
    <submittedName>
        <fullName evidence="1">10928_t:CDS:1</fullName>
    </submittedName>
</protein>
<evidence type="ECO:0000313" key="1">
    <source>
        <dbReference type="EMBL" id="CAG8618103.1"/>
    </source>
</evidence>
<comment type="caution">
    <text evidence="1">The sequence shown here is derived from an EMBL/GenBank/DDBJ whole genome shotgun (WGS) entry which is preliminary data.</text>
</comment>
<sequence length="253" mass="28981">FLLRTLSDYYSYKELESLKQNKSLDRTLGFDHIYVIHLNHRTDRRKRLDDIASYLGLDFDYFSAFSKNDVQTLNRFGSSDMNLPQKATYLSHYYIYKLMVEENYNSILILEDDADFEINITAIMTDIHRDLPSSWEVLYVGHCFERIGEQVGKSSSVHKLYKTVAPMCSHAYAISYSGARKLIELLDPMIPRGTLDYSLSVVIVEGKISSYSVHPQPIVQWKADDNPSDIPGSMTLSFDILNSTSHFLGYNGG</sequence>
<proteinExistence type="predicted"/>
<feature type="non-terminal residue" evidence="1">
    <location>
        <position position="1"/>
    </location>
</feature>
<gene>
    <name evidence="1" type="ORF">DHETER_LOCUS7906</name>
</gene>